<dbReference type="EMBL" id="CP036501">
    <property type="protein sequence ID" value="UZP74840.1"/>
    <property type="molecule type" value="Genomic_DNA"/>
</dbReference>
<feature type="domain" description="Pseudouridine synthase RsuA/RluA-like" evidence="5">
    <location>
        <begin position="4"/>
        <end position="152"/>
    </location>
</feature>
<sequence length="221" mass="25067">MNRLLLLNKPFQVLSQFTDRDRPDNPRATLADYLTAPEFRAAGRLDYDSEGLLILTDDGVLQDQLANPKHKQWKTYWVQVEGKATIKACRALEQGVLLKDGATLPARCRLLQIPTIWDRNPPIRYRASVPDSWIELSICEGRNRQVRRMTAAVGFPTLRLIRKSIGPYSVDGLAPGEHTYVEPITAQSGNNTSKRQPSSFSKRARTRSTRDSKPRQNTHDD</sequence>
<evidence type="ECO:0000313" key="6">
    <source>
        <dbReference type="EMBL" id="UZP74840.1"/>
    </source>
</evidence>
<organism evidence="6 7">
    <name type="scientific">Candidatus Paraluminiphilus aquimaris</name>
    <dbReference type="NCBI Taxonomy" id="2518994"/>
    <lineage>
        <taxon>Bacteria</taxon>
        <taxon>Pseudomonadati</taxon>
        <taxon>Pseudomonadota</taxon>
        <taxon>Gammaproteobacteria</taxon>
        <taxon>Cellvibrionales</taxon>
        <taxon>Halieaceae</taxon>
        <taxon>Candidatus Paraluminiphilus</taxon>
    </lineage>
</organism>
<keyword evidence="2 3" id="KW-0413">Isomerase</keyword>
<feature type="compositionally biased region" description="Polar residues" evidence="4">
    <location>
        <begin position="185"/>
        <end position="201"/>
    </location>
</feature>
<evidence type="ECO:0000256" key="3">
    <source>
        <dbReference type="RuleBase" id="RU003887"/>
    </source>
</evidence>
<dbReference type="InterPro" id="IPR006145">
    <property type="entry name" value="PsdUridine_synth_RsuA/RluA"/>
</dbReference>
<dbReference type="PANTHER" id="PTHR47683:SF2">
    <property type="entry name" value="RNA-BINDING S4 DOMAIN-CONTAINING PROTEIN"/>
    <property type="match status" value="1"/>
</dbReference>
<dbReference type="Gene3D" id="3.30.70.1560">
    <property type="entry name" value="Alpha-L RNA-binding motif"/>
    <property type="match status" value="1"/>
</dbReference>
<dbReference type="InterPro" id="IPR018496">
    <property type="entry name" value="PsdUridine_synth_RsuA/RluB_CS"/>
</dbReference>
<feature type="region of interest" description="Disordered" evidence="4">
    <location>
        <begin position="183"/>
        <end position="221"/>
    </location>
</feature>
<dbReference type="EC" id="5.4.99.-" evidence="3"/>
<dbReference type="PANTHER" id="PTHR47683">
    <property type="entry name" value="PSEUDOURIDINE SYNTHASE FAMILY PROTEIN-RELATED"/>
    <property type="match status" value="1"/>
</dbReference>
<evidence type="ECO:0000256" key="4">
    <source>
        <dbReference type="SAM" id="MobiDB-lite"/>
    </source>
</evidence>
<accession>A0ABY6Q8H0</accession>
<dbReference type="Gene3D" id="3.30.70.580">
    <property type="entry name" value="Pseudouridine synthase I, catalytic domain, N-terminal subdomain"/>
    <property type="match status" value="1"/>
</dbReference>
<dbReference type="Pfam" id="PF00849">
    <property type="entry name" value="PseudoU_synth_2"/>
    <property type="match status" value="1"/>
</dbReference>
<dbReference type="InterPro" id="IPR020103">
    <property type="entry name" value="PsdUridine_synth_cat_dom_sf"/>
</dbReference>
<dbReference type="RefSeq" id="WP_279241303.1">
    <property type="nucleotide sequence ID" value="NZ_CP036501.1"/>
</dbReference>
<evidence type="ECO:0000256" key="1">
    <source>
        <dbReference type="ARBA" id="ARBA00008348"/>
    </source>
</evidence>
<reference evidence="6 7" key="1">
    <citation type="submission" date="2019-02" db="EMBL/GenBank/DDBJ databases">
        <title>Halieaceae_genomes.</title>
        <authorList>
            <person name="Li S.-H."/>
        </authorList>
    </citation>
    <scope>NUCLEOTIDE SEQUENCE [LARGE SCALE GENOMIC DNA]</scope>
    <source>
        <strain evidence="6 7">JH123</strain>
    </source>
</reference>
<dbReference type="Proteomes" id="UP001317963">
    <property type="component" value="Chromosome"/>
</dbReference>
<gene>
    <name evidence="6" type="ORF">E0F26_08865</name>
</gene>
<dbReference type="PROSITE" id="PS01149">
    <property type="entry name" value="PSI_RSU"/>
    <property type="match status" value="1"/>
</dbReference>
<dbReference type="SUPFAM" id="SSF55120">
    <property type="entry name" value="Pseudouridine synthase"/>
    <property type="match status" value="1"/>
</dbReference>
<feature type="compositionally biased region" description="Basic and acidic residues" evidence="4">
    <location>
        <begin position="208"/>
        <end position="221"/>
    </location>
</feature>
<protein>
    <recommendedName>
        <fullName evidence="3">Pseudouridine synthase</fullName>
        <ecNumber evidence="3">5.4.99.-</ecNumber>
    </recommendedName>
</protein>
<dbReference type="InterPro" id="IPR042092">
    <property type="entry name" value="PsdUridine_s_RsuA/RluB/E/F_cat"/>
</dbReference>
<dbReference type="InterPro" id="IPR000748">
    <property type="entry name" value="PsdUridine_synth_RsuA/RluB/E/F"/>
</dbReference>
<name>A0ABY6Q8H0_9GAMM</name>
<proteinExistence type="inferred from homology"/>
<evidence type="ECO:0000256" key="2">
    <source>
        <dbReference type="ARBA" id="ARBA00023235"/>
    </source>
</evidence>
<keyword evidence="7" id="KW-1185">Reference proteome</keyword>
<dbReference type="InterPro" id="IPR020094">
    <property type="entry name" value="TruA/RsuA/RluB/E/F_N"/>
</dbReference>
<evidence type="ECO:0000313" key="7">
    <source>
        <dbReference type="Proteomes" id="UP001317963"/>
    </source>
</evidence>
<dbReference type="InterPro" id="IPR050343">
    <property type="entry name" value="RsuA_PseudoU_synthase"/>
</dbReference>
<evidence type="ECO:0000259" key="5">
    <source>
        <dbReference type="Pfam" id="PF00849"/>
    </source>
</evidence>
<comment type="similarity">
    <text evidence="1 3">Belongs to the pseudouridine synthase RsuA family.</text>
</comment>
<dbReference type="NCBIfam" id="TIGR00093">
    <property type="entry name" value="pseudouridine synthase"/>
    <property type="match status" value="1"/>
</dbReference>